<evidence type="ECO:0000256" key="2">
    <source>
        <dbReference type="PROSITE-ProRule" id="PRU00047"/>
    </source>
</evidence>
<evidence type="ECO:0000259" key="3">
    <source>
        <dbReference type="PROSITE" id="PS50158"/>
    </source>
</evidence>
<dbReference type="OrthoDB" id="116316at2759"/>
<reference evidence="5" key="4">
    <citation type="submission" date="2025-05" db="UniProtKB">
        <authorList>
            <consortium name="EnsemblFungi"/>
        </authorList>
    </citation>
    <scope>IDENTIFICATION</scope>
    <source>
        <strain evidence="5">isolate 1-1 / race 1 (BBBD)</strain>
    </source>
</reference>
<dbReference type="GO" id="GO:0008270">
    <property type="term" value="F:zinc ion binding"/>
    <property type="evidence" value="ECO:0007669"/>
    <property type="project" value="UniProtKB-KW"/>
</dbReference>
<name>A0A180GRW0_PUCT1</name>
<dbReference type="Pfam" id="PF00098">
    <property type="entry name" value="zf-CCHC"/>
    <property type="match status" value="1"/>
</dbReference>
<keyword evidence="6" id="KW-1185">Reference proteome</keyword>
<keyword evidence="2" id="KW-0863">Zinc-finger</keyword>
<dbReference type="AlphaFoldDB" id="A0A180GRW0"/>
<evidence type="ECO:0000313" key="6">
    <source>
        <dbReference type="Proteomes" id="UP000005240"/>
    </source>
</evidence>
<reference evidence="5 6" key="3">
    <citation type="journal article" date="2017" name="G3 (Bethesda)">
        <title>Comparative analysis highlights variable genome content of wheat rusts and divergence of the mating loci.</title>
        <authorList>
            <person name="Cuomo C.A."/>
            <person name="Bakkeren G."/>
            <person name="Khalil H.B."/>
            <person name="Panwar V."/>
            <person name="Joly D."/>
            <person name="Linning R."/>
            <person name="Sakthikumar S."/>
            <person name="Song X."/>
            <person name="Adiconis X."/>
            <person name="Fan L."/>
            <person name="Goldberg J.M."/>
            <person name="Levin J.Z."/>
            <person name="Young S."/>
            <person name="Zeng Q."/>
            <person name="Anikster Y."/>
            <person name="Bruce M."/>
            <person name="Wang M."/>
            <person name="Yin C."/>
            <person name="McCallum B."/>
            <person name="Szabo L.J."/>
            <person name="Hulbert S."/>
            <person name="Chen X."/>
            <person name="Fellers J.P."/>
        </authorList>
    </citation>
    <scope>NUCLEOTIDE SEQUENCE</scope>
    <source>
        <strain evidence="5">isolate 1-1 / race 1 (BBBD)</strain>
        <strain evidence="6">Isolate 1-1 / race 1 (BBBD)</strain>
    </source>
</reference>
<keyword evidence="1" id="KW-0507">mRNA processing</keyword>
<dbReference type="SUPFAM" id="SSF57756">
    <property type="entry name" value="Retrovirus zinc finger-like domains"/>
    <property type="match status" value="1"/>
</dbReference>
<keyword evidence="2" id="KW-0862">Zinc</keyword>
<evidence type="ECO:0000256" key="1">
    <source>
        <dbReference type="ARBA" id="ARBA00022664"/>
    </source>
</evidence>
<dbReference type="GO" id="GO:0003676">
    <property type="term" value="F:nucleic acid binding"/>
    <property type="evidence" value="ECO:0007669"/>
    <property type="project" value="InterPro"/>
</dbReference>
<reference evidence="4" key="1">
    <citation type="submission" date="2009-11" db="EMBL/GenBank/DDBJ databases">
        <authorList>
            <consortium name="The Broad Institute Genome Sequencing Platform"/>
            <person name="Ward D."/>
            <person name="Feldgarden M."/>
            <person name="Earl A."/>
            <person name="Young S.K."/>
            <person name="Zeng Q."/>
            <person name="Koehrsen M."/>
            <person name="Alvarado L."/>
            <person name="Berlin A."/>
            <person name="Bochicchio J."/>
            <person name="Borenstein D."/>
            <person name="Chapman S.B."/>
            <person name="Chen Z."/>
            <person name="Engels R."/>
            <person name="Freedman E."/>
            <person name="Gellesch M."/>
            <person name="Goldberg J."/>
            <person name="Griggs A."/>
            <person name="Gujja S."/>
            <person name="Heilman E."/>
            <person name="Heiman D."/>
            <person name="Hepburn T."/>
            <person name="Howarth C."/>
            <person name="Jen D."/>
            <person name="Larson L."/>
            <person name="Lewis B."/>
            <person name="Mehta T."/>
            <person name="Park D."/>
            <person name="Pearson M."/>
            <person name="Roberts A."/>
            <person name="Saif S."/>
            <person name="Shea T."/>
            <person name="Shenoy N."/>
            <person name="Sisk P."/>
            <person name="Stolte C."/>
            <person name="Sykes S."/>
            <person name="Thomson T."/>
            <person name="Walk T."/>
            <person name="White J."/>
            <person name="Yandava C."/>
            <person name="Izard J."/>
            <person name="Baranova O.V."/>
            <person name="Blanton J.M."/>
            <person name="Tanner A.C."/>
            <person name="Dewhirst F.E."/>
            <person name="Haas B."/>
            <person name="Nusbaum C."/>
            <person name="Birren B."/>
        </authorList>
    </citation>
    <scope>NUCLEOTIDE SEQUENCE [LARGE SCALE GENOMIC DNA]</scope>
    <source>
        <strain evidence="4">1-1 BBBD Race 1</strain>
    </source>
</reference>
<dbReference type="InterPro" id="IPR036875">
    <property type="entry name" value="Znf_CCHC_sf"/>
</dbReference>
<feature type="domain" description="CCHC-type" evidence="3">
    <location>
        <begin position="297"/>
        <end position="312"/>
    </location>
</feature>
<evidence type="ECO:0000313" key="5">
    <source>
        <dbReference type="EnsemblFungi" id="PTTG_03115-t43_1-p1"/>
    </source>
</evidence>
<dbReference type="Gene3D" id="4.10.60.10">
    <property type="entry name" value="Zinc finger, CCHC-type"/>
    <property type="match status" value="1"/>
</dbReference>
<dbReference type="PROSITE" id="PS50158">
    <property type="entry name" value="ZF_CCHC"/>
    <property type="match status" value="1"/>
</dbReference>
<dbReference type="EMBL" id="ADAS02000037">
    <property type="protein sequence ID" value="OAV94713.1"/>
    <property type="molecule type" value="Genomic_DNA"/>
</dbReference>
<sequence>MQSDLLASLIAKMRLQREEDRARHNELMNRRDTETVRTNQRALLDKDAKISTIVSTAVKKLKPDQILNVDGSNIQAWDEALGVIAFERFQDKFFYTPEEKAVINTYQEKIARGIIHSSVHPDLMYELIRLKSSAEVYNHLLVKFRVVNRAKHLRAWETLKNINPSDYGSSAEAISAFDRCAKTFVEQGIEFTWDNVVALIFQSNLKDHLRAALDRKVNLFMETRNFQLAASADVLQLWDSDFIENRLAEETGRSDASAMNLTLASGADASVSGPVSGTSSPQDTSEVSVMALNKIPRCYICKKLGHMSSNCPTSRKNKGQPKGTPKIYFMYTKKGCR</sequence>
<evidence type="ECO:0000313" key="4">
    <source>
        <dbReference type="EMBL" id="OAV94713.1"/>
    </source>
</evidence>
<organism evidence="4">
    <name type="scientific">Puccinia triticina (isolate 1-1 / race 1 (BBBD))</name>
    <name type="common">Brown leaf rust fungus</name>
    <dbReference type="NCBI Taxonomy" id="630390"/>
    <lineage>
        <taxon>Eukaryota</taxon>
        <taxon>Fungi</taxon>
        <taxon>Dikarya</taxon>
        <taxon>Basidiomycota</taxon>
        <taxon>Pucciniomycotina</taxon>
        <taxon>Pucciniomycetes</taxon>
        <taxon>Pucciniales</taxon>
        <taxon>Pucciniaceae</taxon>
        <taxon>Puccinia</taxon>
    </lineage>
</organism>
<dbReference type="InterPro" id="IPR001878">
    <property type="entry name" value="Znf_CCHC"/>
</dbReference>
<dbReference type="Proteomes" id="UP000005240">
    <property type="component" value="Unassembled WGS sequence"/>
</dbReference>
<dbReference type="EnsemblFungi" id="PTTG_03115-t43_1">
    <property type="protein sequence ID" value="PTTG_03115-t43_1-p1"/>
    <property type="gene ID" value="PTTG_03115"/>
</dbReference>
<reference evidence="4" key="2">
    <citation type="submission" date="2016-05" db="EMBL/GenBank/DDBJ databases">
        <title>Comparative analysis highlights variable genome content of wheat rusts and divergence of the mating loci.</title>
        <authorList>
            <person name="Cuomo C.A."/>
            <person name="Bakkeren G."/>
            <person name="Szabo L."/>
            <person name="Khalil H."/>
            <person name="Joly D."/>
            <person name="Goldberg J."/>
            <person name="Young S."/>
            <person name="Zeng Q."/>
            <person name="Fellers J."/>
        </authorList>
    </citation>
    <scope>NUCLEOTIDE SEQUENCE [LARGE SCALE GENOMIC DNA]</scope>
    <source>
        <strain evidence="4">1-1 BBBD Race 1</strain>
    </source>
</reference>
<proteinExistence type="predicted"/>
<accession>A0A180GRW0</accession>
<dbReference type="VEuPathDB" id="FungiDB:PTTG_03115"/>
<dbReference type="SMART" id="SM00343">
    <property type="entry name" value="ZnF_C2HC"/>
    <property type="match status" value="1"/>
</dbReference>
<dbReference type="GO" id="GO:0006397">
    <property type="term" value="P:mRNA processing"/>
    <property type="evidence" value="ECO:0007669"/>
    <property type="project" value="UniProtKB-KW"/>
</dbReference>
<keyword evidence="2" id="KW-0479">Metal-binding</keyword>
<protein>
    <submittedName>
        <fullName evidence="5">CCHC-type domain-containing protein</fullName>
    </submittedName>
</protein>
<gene>
    <name evidence="4" type="ORF">PTTG_03115</name>
</gene>